<dbReference type="STRING" id="1391654.AKJ09_02138"/>
<dbReference type="Proteomes" id="UP000064967">
    <property type="component" value="Chromosome"/>
</dbReference>
<name>A0A0K1PQS9_9BACT</name>
<dbReference type="PATRIC" id="fig|1391654.3.peg.2155"/>
<organism evidence="1 2">
    <name type="scientific">Labilithrix luteola</name>
    <dbReference type="NCBI Taxonomy" id="1391654"/>
    <lineage>
        <taxon>Bacteria</taxon>
        <taxon>Pseudomonadati</taxon>
        <taxon>Myxococcota</taxon>
        <taxon>Polyangia</taxon>
        <taxon>Polyangiales</taxon>
        <taxon>Labilitrichaceae</taxon>
        <taxon>Labilithrix</taxon>
    </lineage>
</organism>
<gene>
    <name evidence="1" type="ORF">AKJ09_02138</name>
</gene>
<reference evidence="1 2" key="1">
    <citation type="submission" date="2015-08" db="EMBL/GenBank/DDBJ databases">
        <authorList>
            <person name="Babu N.S."/>
            <person name="Beckwith C.J."/>
            <person name="Beseler K.G."/>
            <person name="Brison A."/>
            <person name="Carone J.V."/>
            <person name="Caskin T.P."/>
            <person name="Diamond M."/>
            <person name="Durham M.E."/>
            <person name="Foxe J.M."/>
            <person name="Go M."/>
            <person name="Henderson B.A."/>
            <person name="Jones I.B."/>
            <person name="McGettigan J.A."/>
            <person name="Micheletti S.J."/>
            <person name="Nasrallah M.E."/>
            <person name="Ortiz D."/>
            <person name="Piller C.R."/>
            <person name="Privatt S.R."/>
            <person name="Schneider S.L."/>
            <person name="Sharp S."/>
            <person name="Smith T.C."/>
            <person name="Stanton J.D."/>
            <person name="Ullery H.E."/>
            <person name="Wilson R.J."/>
            <person name="Serrano M.G."/>
            <person name="Buck G."/>
            <person name="Lee V."/>
            <person name="Wang Y."/>
            <person name="Carvalho R."/>
            <person name="Voegtly L."/>
            <person name="Shi R."/>
            <person name="Duckworth R."/>
            <person name="Johnson A."/>
            <person name="Loviza R."/>
            <person name="Walstead R."/>
            <person name="Shah Z."/>
            <person name="Kiflezghi M."/>
            <person name="Wade K."/>
            <person name="Ball S.L."/>
            <person name="Bradley K.W."/>
            <person name="Asai D.J."/>
            <person name="Bowman C.A."/>
            <person name="Russell D.A."/>
            <person name="Pope W.H."/>
            <person name="Jacobs-Sera D."/>
            <person name="Hendrix R.W."/>
            <person name="Hatfull G.F."/>
        </authorList>
    </citation>
    <scope>NUCLEOTIDE SEQUENCE [LARGE SCALE GENOMIC DNA]</scope>
    <source>
        <strain evidence="1 2">DSM 27648</strain>
    </source>
</reference>
<dbReference type="AlphaFoldDB" id="A0A0K1PQS9"/>
<accession>A0A0K1PQS9</accession>
<dbReference type="KEGG" id="llu:AKJ09_02138"/>
<keyword evidence="2" id="KW-1185">Reference proteome</keyword>
<evidence type="ECO:0000313" key="2">
    <source>
        <dbReference type="Proteomes" id="UP000064967"/>
    </source>
</evidence>
<sequence>MHRGAHFAFRRNPELRRHTLGSENAGALAMEVHPSSSEPRGTRTATAARLMTRFAARTGLISSGPRRRYLWTDAFAVCNFLGLARATGEGYYRELALDLVESVHHELGRHRRDDRRFPGCISGLSDEDGDDHPTYGGLRIGKPFPERDAEVPLDADLEWERDGQYFHYLTKWMHALDQTACATGDLKYHLWARELAVVAHRAFSYGPPHARRMAWKLSIDLSRPLVAVMGQHDPLDGFVTCAELDATSTELDVPREPSLADASADFASMLEHASFATDDPLGIGGLLFDAMRLVQAGADRPLVAALLEAAVIGLRHYLSNPDLRSPAEARLGFRELGLAIGLAAIPILATPPVVDELDAAARATLTELSDYLPLRTEIEAFWLDPDHQKARSWKDHEDIDDVMLATSLVPHEFLVLTPSASATGSRFGVLGRQERRPGGSW</sequence>
<dbReference type="EMBL" id="CP012333">
    <property type="protein sequence ID" value="AKU95474.1"/>
    <property type="molecule type" value="Genomic_DNA"/>
</dbReference>
<protein>
    <submittedName>
        <fullName evidence="1">Uncharacterized protein</fullName>
    </submittedName>
</protein>
<proteinExistence type="predicted"/>
<evidence type="ECO:0000313" key="1">
    <source>
        <dbReference type="EMBL" id="AKU95474.1"/>
    </source>
</evidence>